<evidence type="ECO:0000313" key="4">
    <source>
        <dbReference type="Proteomes" id="UP000277582"/>
    </source>
</evidence>
<reference evidence="3 5" key="2">
    <citation type="journal article" date="2019" name="Nat. Microbiol.">
        <title>Wide diversity of methane and short-chain alkane metabolisms in uncultured archaea.</title>
        <authorList>
            <person name="Borrel G."/>
            <person name="Adam P.S."/>
            <person name="McKay L.J."/>
            <person name="Chen L.X."/>
            <person name="Sierra-Garcia I.N."/>
            <person name="Sieber C.M."/>
            <person name="Letourneur Q."/>
            <person name="Ghozlane A."/>
            <person name="Andersen G.L."/>
            <person name="Li W.J."/>
            <person name="Hallam S.J."/>
            <person name="Muyzer G."/>
            <person name="de Oliveira V.M."/>
            <person name="Inskeep W.P."/>
            <person name="Banfield J.F."/>
            <person name="Gribaldo S."/>
        </authorList>
    </citation>
    <scope>NUCLEOTIDE SEQUENCE [LARGE SCALE GENOMIC DNA]</scope>
    <source>
        <strain evidence="3">NM4</strain>
    </source>
</reference>
<dbReference type="InterPro" id="IPR038461">
    <property type="entry name" value="Schlafen_AlbA_2_dom_sf"/>
</dbReference>
<comment type="caution">
    <text evidence="2">The sequence shown here is derived from an EMBL/GenBank/DDBJ whole genome shotgun (WGS) entry which is preliminary data.</text>
</comment>
<gene>
    <name evidence="2" type="ORF">D6D85_11585</name>
    <name evidence="3" type="ORF">EF810_00405</name>
</gene>
<dbReference type="Gene3D" id="3.30.950.30">
    <property type="entry name" value="Schlafen, AAA domain"/>
    <property type="match status" value="1"/>
</dbReference>
<evidence type="ECO:0000313" key="3">
    <source>
        <dbReference type="EMBL" id="RZN63612.1"/>
    </source>
</evidence>
<dbReference type="Pfam" id="PF04326">
    <property type="entry name" value="SLFN_AlbA_2"/>
    <property type="match status" value="1"/>
</dbReference>
<reference evidence="2 4" key="1">
    <citation type="submission" date="2018-10" db="EMBL/GenBank/DDBJ databases">
        <title>Co-occurring genomic capacity for anaerobic methane metabolism and dissimilatory sulfite reduction discovered in the Korarchaeota.</title>
        <authorList>
            <person name="Mckay L.J."/>
            <person name="Dlakic M."/>
            <person name="Fields M.W."/>
            <person name="Delmont T.O."/>
            <person name="Eren A.M."/>
            <person name="Jay Z.J."/>
            <person name="Klingelsmith K.B."/>
            <person name="Rusch D.B."/>
            <person name="Inskeep W.P."/>
        </authorList>
    </citation>
    <scope>NUCLEOTIDE SEQUENCE [LARGE SCALE GENOMIC DNA]</scope>
    <source>
        <strain evidence="2 4">MDKW</strain>
    </source>
</reference>
<sequence>MLVGIDDDGSILGVKISNKTVQKLEREIHDRIEPFVYPNIRIIPVDEKIVLSIEVPQGI</sequence>
<evidence type="ECO:0000313" key="2">
    <source>
        <dbReference type="EMBL" id="RSN73127.1"/>
    </source>
</evidence>
<protein>
    <submittedName>
        <fullName evidence="2">ATP-binding protein</fullName>
    </submittedName>
</protein>
<proteinExistence type="predicted"/>
<dbReference type="AlphaFoldDB" id="A0A429GH78"/>
<keyword evidence="2" id="KW-0067">ATP-binding</keyword>
<feature type="domain" description="Schlafen AlbA-2" evidence="1">
    <location>
        <begin position="2"/>
        <end position="58"/>
    </location>
</feature>
<organism evidence="2 4">
    <name type="scientific">Candidatus Methanodesulfokora washburnensis</name>
    <dbReference type="NCBI Taxonomy" id="2478471"/>
    <lineage>
        <taxon>Archaea</taxon>
        <taxon>Thermoproteota</taxon>
        <taxon>Candidatus Korarchaeia</taxon>
        <taxon>Candidatus Korarchaeia incertae sedis</taxon>
        <taxon>Candidatus Methanodesulfokora</taxon>
    </lineage>
</organism>
<dbReference type="Proteomes" id="UP000277582">
    <property type="component" value="Unassembled WGS sequence"/>
</dbReference>
<evidence type="ECO:0000313" key="5">
    <source>
        <dbReference type="Proteomes" id="UP000316217"/>
    </source>
</evidence>
<accession>A0A429GH78</accession>
<dbReference type="EMBL" id="RXII01000007">
    <property type="protein sequence ID" value="RZN63612.1"/>
    <property type="molecule type" value="Genomic_DNA"/>
</dbReference>
<keyword evidence="2" id="KW-0547">Nucleotide-binding</keyword>
<dbReference type="Proteomes" id="UP000316217">
    <property type="component" value="Unassembled WGS sequence"/>
</dbReference>
<dbReference type="InterPro" id="IPR007421">
    <property type="entry name" value="Schlafen_AlbA_2_dom"/>
</dbReference>
<evidence type="ECO:0000259" key="1">
    <source>
        <dbReference type="Pfam" id="PF04326"/>
    </source>
</evidence>
<name>A0A429GH78_9CREN</name>
<keyword evidence="4" id="KW-1185">Reference proteome</keyword>
<dbReference type="GO" id="GO:0005524">
    <property type="term" value="F:ATP binding"/>
    <property type="evidence" value="ECO:0007669"/>
    <property type="project" value="UniProtKB-KW"/>
</dbReference>
<dbReference type="EMBL" id="RCOS01000129">
    <property type="protein sequence ID" value="RSN73127.1"/>
    <property type="molecule type" value="Genomic_DNA"/>
</dbReference>